<dbReference type="RefSeq" id="WP_310770620.1">
    <property type="nucleotide sequence ID" value="NZ_CP134050.1"/>
</dbReference>
<gene>
    <name evidence="2" type="ORF">RGB73_07715</name>
</gene>
<sequence length="321" mass="33851">MQSNKRRQWFIALDGGGSRTRAAICDCTGRIAGMSVGDATNPLSRQWEDVERTIRQLIREVCEQAGASERDVSALYLGLAGADRTEVKARLQSAFAAEWGERLQLDNDAVAALYAGTWGAPGIVLIAGTGSIAYAVTADGGRQRTGGWGYLIGDEGSGFDLGRGGAAAVLRAHDGRGGATVLTRLYLERFGLSCPAELISRLYGGANPRKELADTSTLVEQGARLGDEVAAELISRAAEHLVELADVSLRKAGSELPVVLSGGLFAADTLLRREVLRRAGFSAAIPAVPTVVGALVAAMKGAGLSVDEEIRQRLMRRKTGT</sequence>
<proteinExistence type="predicted"/>
<dbReference type="InterPro" id="IPR002731">
    <property type="entry name" value="ATPase_BadF"/>
</dbReference>
<dbReference type="Pfam" id="PF01869">
    <property type="entry name" value="BcrAD_BadFG"/>
    <property type="match status" value="1"/>
</dbReference>
<dbReference type="EMBL" id="CP134050">
    <property type="protein sequence ID" value="WNC16193.1"/>
    <property type="molecule type" value="Genomic_DNA"/>
</dbReference>
<evidence type="ECO:0000259" key="1">
    <source>
        <dbReference type="Pfam" id="PF01869"/>
    </source>
</evidence>
<dbReference type="PANTHER" id="PTHR43190:SF3">
    <property type="entry name" value="N-ACETYL-D-GLUCOSAMINE KINASE"/>
    <property type="match status" value="1"/>
</dbReference>
<accession>A0ABY9T7W6</accession>
<protein>
    <submittedName>
        <fullName evidence="2">BadF/BadG/BcrA/BcrD ATPase family protein</fullName>
    </submittedName>
</protein>
<feature type="domain" description="ATPase BadF/BadG/BcrA/BcrD type" evidence="1">
    <location>
        <begin position="13"/>
        <end position="298"/>
    </location>
</feature>
<dbReference type="InterPro" id="IPR043129">
    <property type="entry name" value="ATPase_NBD"/>
</dbReference>
<dbReference type="Gene3D" id="3.30.420.40">
    <property type="match status" value="2"/>
</dbReference>
<organism evidence="2 3">
    <name type="scientific">Brevibacillus brevis</name>
    <name type="common">Bacillus brevis</name>
    <dbReference type="NCBI Taxonomy" id="1393"/>
    <lineage>
        <taxon>Bacteria</taxon>
        <taxon>Bacillati</taxon>
        <taxon>Bacillota</taxon>
        <taxon>Bacilli</taxon>
        <taxon>Bacillales</taxon>
        <taxon>Paenibacillaceae</taxon>
        <taxon>Brevibacillus</taxon>
    </lineage>
</organism>
<name>A0ABY9T7W6_BREBE</name>
<dbReference type="PANTHER" id="PTHR43190">
    <property type="entry name" value="N-ACETYL-D-GLUCOSAMINE KINASE"/>
    <property type="match status" value="1"/>
</dbReference>
<reference evidence="2 3" key="1">
    <citation type="submission" date="2023-09" db="EMBL/GenBank/DDBJ databases">
        <title>Complete Genome and Methylome dissection of Bacillus brevis NEB573 original source of BbsI restriction endonuclease.</title>
        <authorList>
            <person name="Fomenkov A."/>
            <person name="Roberts R.D."/>
        </authorList>
    </citation>
    <scope>NUCLEOTIDE SEQUENCE [LARGE SCALE GENOMIC DNA]</scope>
    <source>
        <strain evidence="2 3">NEB573</strain>
    </source>
</reference>
<dbReference type="InterPro" id="IPR052519">
    <property type="entry name" value="Euk-type_GlcNAc_Kinase"/>
</dbReference>
<dbReference type="CDD" id="cd24007">
    <property type="entry name" value="ASKHA_NBD_eukNAGK-like"/>
    <property type="match status" value="1"/>
</dbReference>
<dbReference type="Proteomes" id="UP001256827">
    <property type="component" value="Chromosome"/>
</dbReference>
<evidence type="ECO:0000313" key="2">
    <source>
        <dbReference type="EMBL" id="WNC16193.1"/>
    </source>
</evidence>
<keyword evidence="3" id="KW-1185">Reference proteome</keyword>
<dbReference type="SUPFAM" id="SSF53067">
    <property type="entry name" value="Actin-like ATPase domain"/>
    <property type="match status" value="2"/>
</dbReference>
<evidence type="ECO:0000313" key="3">
    <source>
        <dbReference type="Proteomes" id="UP001256827"/>
    </source>
</evidence>